<protein>
    <recommendedName>
        <fullName evidence="3">SsrA-binding protein</fullName>
    </recommendedName>
    <alternativeName>
        <fullName evidence="3">Small protein B</fullName>
    </alternativeName>
</protein>
<gene>
    <name evidence="3 4" type="primary">smpB</name>
    <name evidence="4" type="ORF">GX533_02660</name>
</gene>
<dbReference type="GO" id="GO:0070930">
    <property type="term" value="P:trans-translation-dependent protein tagging"/>
    <property type="evidence" value="ECO:0007669"/>
    <property type="project" value="TreeGrafter"/>
</dbReference>
<comment type="function">
    <text evidence="3">Required for rescue of stalled ribosomes mediated by trans-translation. Binds to transfer-messenger RNA (tmRNA), required for stable association of tmRNA with ribosomes. tmRNA and SmpB together mimic tRNA shape, replacing the anticodon stem-loop with SmpB. tmRNA is encoded by the ssrA gene; the 2 termini fold to resemble tRNA(Ala) and it encodes a 'tag peptide', a short internal open reading frame. During trans-translation Ala-aminoacylated tmRNA acts like a tRNA, entering the A-site of stalled ribosomes, displacing the stalled mRNA. The ribosome then switches to translate the ORF on the tmRNA; the nascent peptide is terminated with the 'tag peptide' encoded by the tmRNA and targeted for degradation. The ribosome is freed to recommence translation, which seems to be the essential function of trans-translation.</text>
</comment>
<dbReference type="InterPro" id="IPR023620">
    <property type="entry name" value="SmpB"/>
</dbReference>
<dbReference type="Proteomes" id="UP000576550">
    <property type="component" value="Unassembled WGS sequence"/>
</dbReference>
<dbReference type="HAMAP" id="MF_00023">
    <property type="entry name" value="SmpB"/>
    <property type="match status" value="1"/>
</dbReference>
<dbReference type="Gene3D" id="2.40.280.10">
    <property type="match status" value="1"/>
</dbReference>
<comment type="caution">
    <text evidence="4">The sequence shown here is derived from an EMBL/GenBank/DDBJ whole genome shotgun (WGS) entry which is preliminary data.</text>
</comment>
<dbReference type="GO" id="GO:0003723">
    <property type="term" value="F:RNA binding"/>
    <property type="evidence" value="ECO:0007669"/>
    <property type="project" value="UniProtKB-UniRule"/>
</dbReference>
<dbReference type="PROSITE" id="PS01317">
    <property type="entry name" value="SSRP"/>
    <property type="match status" value="1"/>
</dbReference>
<dbReference type="EMBL" id="DUTP01000005">
    <property type="protein sequence ID" value="HHX99550.1"/>
    <property type="molecule type" value="Genomic_DNA"/>
</dbReference>
<sequence length="147" mass="17135">MKISNKKATFNYTIVDTFETGIVLTGAEVKSIKDGRVNLTDSFVKVVDGDLYIINMEIPQYKYSSDEHYDSRRSRKLLVKKKELVQIQSKVQAKKLTLIPLSIYTKGKLIKIEVAYAKGKKQYEKKAKQKERDLDREMLYESRKFMV</sequence>
<reference evidence="4 5" key="1">
    <citation type="journal article" date="2020" name="Biotechnol. Biofuels">
        <title>New insights from the biogas microbiome by comprehensive genome-resolved metagenomics of nearly 1600 species originating from multiple anaerobic digesters.</title>
        <authorList>
            <person name="Campanaro S."/>
            <person name="Treu L."/>
            <person name="Rodriguez-R L.M."/>
            <person name="Kovalovszki A."/>
            <person name="Ziels R.M."/>
            <person name="Maus I."/>
            <person name="Zhu X."/>
            <person name="Kougias P.G."/>
            <person name="Basile A."/>
            <person name="Luo G."/>
            <person name="Schluter A."/>
            <person name="Konstantinidis K.T."/>
            <person name="Angelidaki I."/>
        </authorList>
    </citation>
    <scope>NUCLEOTIDE SEQUENCE [LARGE SCALE GENOMIC DNA]</scope>
    <source>
        <strain evidence="4">AS05jafATM_89</strain>
    </source>
</reference>
<dbReference type="InterPro" id="IPR000037">
    <property type="entry name" value="SsrA-bd_prot"/>
</dbReference>
<proteinExistence type="inferred from homology"/>
<comment type="similarity">
    <text evidence="3">Belongs to the SmpB family.</text>
</comment>
<name>A0A832QEA1_9BACT</name>
<accession>A0A832QEA1</accession>
<dbReference type="GO" id="GO:0005829">
    <property type="term" value="C:cytosol"/>
    <property type="evidence" value="ECO:0007669"/>
    <property type="project" value="TreeGrafter"/>
</dbReference>
<dbReference type="Pfam" id="PF01668">
    <property type="entry name" value="SmpB"/>
    <property type="match status" value="1"/>
</dbReference>
<evidence type="ECO:0000256" key="2">
    <source>
        <dbReference type="ARBA" id="ARBA00022884"/>
    </source>
</evidence>
<dbReference type="AlphaFoldDB" id="A0A832QEA1"/>
<dbReference type="NCBIfam" id="NF003843">
    <property type="entry name" value="PRK05422.1"/>
    <property type="match status" value="1"/>
</dbReference>
<dbReference type="PANTHER" id="PTHR30308">
    <property type="entry name" value="TMRNA-BINDING COMPONENT OF TRANS-TRANSLATION TAGGING COMPLEX"/>
    <property type="match status" value="1"/>
</dbReference>
<evidence type="ECO:0000256" key="1">
    <source>
        <dbReference type="ARBA" id="ARBA00022490"/>
    </source>
</evidence>
<dbReference type="CDD" id="cd09294">
    <property type="entry name" value="SmpB"/>
    <property type="match status" value="1"/>
</dbReference>
<keyword evidence="1 3" id="KW-0963">Cytoplasm</keyword>
<dbReference type="InterPro" id="IPR020081">
    <property type="entry name" value="SsrA-bd_prot_CS"/>
</dbReference>
<evidence type="ECO:0000256" key="3">
    <source>
        <dbReference type="HAMAP-Rule" id="MF_00023"/>
    </source>
</evidence>
<dbReference type="NCBIfam" id="TIGR00086">
    <property type="entry name" value="smpB"/>
    <property type="match status" value="1"/>
</dbReference>
<evidence type="ECO:0000313" key="5">
    <source>
        <dbReference type="Proteomes" id="UP000576550"/>
    </source>
</evidence>
<comment type="subcellular location">
    <subcellularLocation>
        <location evidence="3">Cytoplasm</location>
    </subcellularLocation>
    <text evidence="3">The tmRNA-SmpB complex associates with stalled 70S ribosomes.</text>
</comment>
<keyword evidence="2 3" id="KW-0694">RNA-binding</keyword>
<dbReference type="GO" id="GO:0070929">
    <property type="term" value="P:trans-translation"/>
    <property type="evidence" value="ECO:0007669"/>
    <property type="project" value="UniProtKB-UniRule"/>
</dbReference>
<evidence type="ECO:0000313" key="4">
    <source>
        <dbReference type="EMBL" id="HHX99550.1"/>
    </source>
</evidence>
<dbReference type="SUPFAM" id="SSF74982">
    <property type="entry name" value="Small protein B (SmpB)"/>
    <property type="match status" value="1"/>
</dbReference>
<organism evidence="4 5">
    <name type="scientific">Candidatus Dojkabacteria bacterium</name>
    <dbReference type="NCBI Taxonomy" id="2099670"/>
    <lineage>
        <taxon>Bacteria</taxon>
        <taxon>Candidatus Dojkabacteria</taxon>
    </lineage>
</organism>
<dbReference type="PANTHER" id="PTHR30308:SF2">
    <property type="entry name" value="SSRA-BINDING PROTEIN"/>
    <property type="match status" value="1"/>
</dbReference>